<sequence length="196" mass="21350">MAMLDRFKLDPHQAVLLVVDVQEKLAPTFPEKDYRSMLATIDMLLQGAAELKMPVVTTEQYPQGLGPTVAELERACAGGVIEKTSFGCCGEPAFGRKLRELGRSQVIVTGVEAHICVYQTVLGLLESGYHVHLVRDGICSRIPADRRTALGLARAAGATVTCAETVLFQLVADARADAFKAVSKLIRQRWDLLRGL</sequence>
<name>A0A5D3WNS3_9BACT</name>
<keyword evidence="3" id="KW-1185">Reference proteome</keyword>
<proteinExistence type="predicted"/>
<dbReference type="EMBL" id="VNIB01000001">
    <property type="protein sequence ID" value="TYO99983.1"/>
    <property type="molecule type" value="Genomic_DNA"/>
</dbReference>
<reference evidence="2 3" key="1">
    <citation type="submission" date="2019-07" db="EMBL/GenBank/DDBJ databases">
        <title>Genomic Encyclopedia of Type Strains, Phase IV (KMG-IV): sequencing the most valuable type-strain genomes for metagenomic binning, comparative biology and taxonomic classification.</title>
        <authorList>
            <person name="Goeker M."/>
        </authorList>
    </citation>
    <scope>NUCLEOTIDE SEQUENCE [LARGE SCALE GENOMIC DNA]</scope>
    <source>
        <strain evidence="2 3">SS015</strain>
    </source>
</reference>
<accession>A0A5D3WNS3</accession>
<organism evidence="2 3">
    <name type="scientific">Geothermobacter ehrlichii</name>
    <dbReference type="NCBI Taxonomy" id="213224"/>
    <lineage>
        <taxon>Bacteria</taxon>
        <taxon>Pseudomonadati</taxon>
        <taxon>Thermodesulfobacteriota</taxon>
        <taxon>Desulfuromonadia</taxon>
        <taxon>Desulfuromonadales</taxon>
        <taxon>Geothermobacteraceae</taxon>
        <taxon>Geothermobacter</taxon>
    </lineage>
</organism>
<dbReference type="PANTHER" id="PTHR14119">
    <property type="entry name" value="HYDROLASE"/>
    <property type="match status" value="1"/>
</dbReference>
<evidence type="ECO:0000259" key="1">
    <source>
        <dbReference type="Pfam" id="PF00857"/>
    </source>
</evidence>
<dbReference type="InterPro" id="IPR050993">
    <property type="entry name" value="Isochorismatase_domain"/>
</dbReference>
<dbReference type="SUPFAM" id="SSF52499">
    <property type="entry name" value="Isochorismatase-like hydrolases"/>
    <property type="match status" value="1"/>
</dbReference>
<dbReference type="InterPro" id="IPR000868">
    <property type="entry name" value="Isochorismatase-like_dom"/>
</dbReference>
<dbReference type="Proteomes" id="UP000324159">
    <property type="component" value="Unassembled WGS sequence"/>
</dbReference>
<dbReference type="PANTHER" id="PTHR14119:SF3">
    <property type="entry name" value="ISOCHORISMATASE DOMAIN-CONTAINING PROTEIN 2"/>
    <property type="match status" value="1"/>
</dbReference>
<dbReference type="Gene3D" id="3.40.50.850">
    <property type="entry name" value="Isochorismatase-like"/>
    <property type="match status" value="1"/>
</dbReference>
<dbReference type="Pfam" id="PF00857">
    <property type="entry name" value="Isochorismatase"/>
    <property type="match status" value="1"/>
</dbReference>
<evidence type="ECO:0000313" key="3">
    <source>
        <dbReference type="Proteomes" id="UP000324159"/>
    </source>
</evidence>
<dbReference type="AlphaFoldDB" id="A0A5D3WNS3"/>
<protein>
    <submittedName>
        <fullName evidence="2">Nicotinamidase-related amidase</fullName>
    </submittedName>
</protein>
<comment type="caution">
    <text evidence="2">The sequence shown here is derived from an EMBL/GenBank/DDBJ whole genome shotgun (WGS) entry which is preliminary data.</text>
</comment>
<dbReference type="InterPro" id="IPR036380">
    <property type="entry name" value="Isochorismatase-like_sf"/>
</dbReference>
<gene>
    <name evidence="2" type="ORF">EDC39_101144</name>
</gene>
<dbReference type="RefSeq" id="WP_148894177.1">
    <property type="nucleotide sequence ID" value="NZ_VNIB01000001.1"/>
</dbReference>
<dbReference type="OrthoDB" id="9796958at2"/>
<feature type="domain" description="Isochorismatase-like" evidence="1">
    <location>
        <begin position="15"/>
        <end position="164"/>
    </location>
</feature>
<evidence type="ECO:0000313" key="2">
    <source>
        <dbReference type="EMBL" id="TYO99983.1"/>
    </source>
</evidence>